<gene>
    <name evidence="2" type="ORF">g.13356</name>
</gene>
<proteinExistence type="predicted"/>
<protein>
    <recommendedName>
        <fullName evidence="3">Prolyl 4-hydroxylase alpha-subunit N-terminal domain-containing protein</fullName>
    </recommendedName>
</protein>
<evidence type="ECO:0000313" key="2">
    <source>
        <dbReference type="EMBL" id="JAS84827.1"/>
    </source>
</evidence>
<dbReference type="EMBL" id="GECU01022879">
    <property type="protein sequence ID" value="JAS84827.1"/>
    <property type="molecule type" value="Transcribed_RNA"/>
</dbReference>
<sequence length="148" mass="17357">MFPNMTIVLIFLLLIKSFNSDKNLNIFKYNKNITSLSDLDREISNVINRGCNKQIRNLLIYMENFTKSLKIHLKGIRDEDVMARAKAQAMLDDGGPSYFNMIPTFQDETIFRNRINFSDLEYQEYLYLAAKAKDQWDDIVLKLKNITC</sequence>
<name>A0A1B6ID22_9HEMI</name>
<evidence type="ECO:0008006" key="3">
    <source>
        <dbReference type="Google" id="ProtNLM"/>
    </source>
</evidence>
<evidence type="ECO:0000256" key="1">
    <source>
        <dbReference type="SAM" id="SignalP"/>
    </source>
</evidence>
<feature type="chain" id="PRO_5008585083" description="Prolyl 4-hydroxylase alpha-subunit N-terminal domain-containing protein" evidence="1">
    <location>
        <begin position="21"/>
        <end position="148"/>
    </location>
</feature>
<accession>A0A1B6ID22</accession>
<dbReference type="AlphaFoldDB" id="A0A1B6ID22"/>
<reference evidence="2" key="1">
    <citation type="submission" date="2015-11" db="EMBL/GenBank/DDBJ databases">
        <title>De novo transcriptome assembly of four potential Pierce s Disease insect vectors from Arizona vineyards.</title>
        <authorList>
            <person name="Tassone E.E."/>
        </authorList>
    </citation>
    <scope>NUCLEOTIDE SEQUENCE</scope>
</reference>
<organism evidence="2">
    <name type="scientific">Homalodisca liturata</name>
    <dbReference type="NCBI Taxonomy" id="320908"/>
    <lineage>
        <taxon>Eukaryota</taxon>
        <taxon>Metazoa</taxon>
        <taxon>Ecdysozoa</taxon>
        <taxon>Arthropoda</taxon>
        <taxon>Hexapoda</taxon>
        <taxon>Insecta</taxon>
        <taxon>Pterygota</taxon>
        <taxon>Neoptera</taxon>
        <taxon>Paraneoptera</taxon>
        <taxon>Hemiptera</taxon>
        <taxon>Auchenorrhyncha</taxon>
        <taxon>Membracoidea</taxon>
        <taxon>Cicadellidae</taxon>
        <taxon>Cicadellinae</taxon>
        <taxon>Proconiini</taxon>
        <taxon>Homalodisca</taxon>
    </lineage>
</organism>
<feature type="signal peptide" evidence="1">
    <location>
        <begin position="1"/>
        <end position="20"/>
    </location>
</feature>
<keyword evidence="1" id="KW-0732">Signal</keyword>